<reference evidence="2" key="1">
    <citation type="journal article" date="2014" name="Int. J. Syst. Evol. Microbiol.">
        <title>Complete genome sequence of Corynebacterium casei LMG S-19264T (=DSM 44701T), isolated from a smear-ripened cheese.</title>
        <authorList>
            <consortium name="US DOE Joint Genome Institute (JGI-PGF)"/>
            <person name="Walter F."/>
            <person name="Albersmeier A."/>
            <person name="Kalinowski J."/>
            <person name="Ruckert C."/>
        </authorList>
    </citation>
    <scope>NUCLEOTIDE SEQUENCE</scope>
    <source>
        <strain evidence="2">CGMCC 1.12997</strain>
    </source>
</reference>
<dbReference type="Proteomes" id="UP000647241">
    <property type="component" value="Unassembled WGS sequence"/>
</dbReference>
<dbReference type="SUPFAM" id="SSF51445">
    <property type="entry name" value="(Trans)glycosidases"/>
    <property type="match status" value="1"/>
</dbReference>
<reference evidence="2" key="2">
    <citation type="submission" date="2020-09" db="EMBL/GenBank/DDBJ databases">
        <authorList>
            <person name="Sun Q."/>
            <person name="Zhou Y."/>
        </authorList>
    </citation>
    <scope>NUCLEOTIDE SEQUENCE</scope>
    <source>
        <strain evidence="2">CGMCC 1.12997</strain>
    </source>
</reference>
<dbReference type="InterPro" id="IPR031728">
    <property type="entry name" value="GlcAase_C"/>
</dbReference>
<dbReference type="PROSITE" id="PS51318">
    <property type="entry name" value="TAT"/>
    <property type="match status" value="1"/>
</dbReference>
<dbReference type="PANTHER" id="PTHR36183:SF2">
    <property type="entry name" value="BETA-GLUCURONIDASE C-TERMINAL DOMAIN-CONTAINING PROTEIN"/>
    <property type="match status" value="1"/>
</dbReference>
<dbReference type="Gene3D" id="3.20.20.80">
    <property type="entry name" value="Glycosidases"/>
    <property type="match status" value="1"/>
</dbReference>
<name>A0A917M275_9BACT</name>
<dbReference type="InterPro" id="IPR013780">
    <property type="entry name" value="Glyco_hydro_b"/>
</dbReference>
<evidence type="ECO:0000259" key="1">
    <source>
        <dbReference type="Pfam" id="PF16862"/>
    </source>
</evidence>
<gene>
    <name evidence="2" type="ORF">GCM10011585_13530</name>
</gene>
<dbReference type="InterPro" id="IPR052974">
    <property type="entry name" value="GH79_Enzymes"/>
</dbReference>
<dbReference type="EMBL" id="BMGT01000002">
    <property type="protein sequence ID" value="GGG72457.1"/>
    <property type="molecule type" value="Genomic_DNA"/>
</dbReference>
<evidence type="ECO:0000313" key="2">
    <source>
        <dbReference type="EMBL" id="GGG72457.1"/>
    </source>
</evidence>
<comment type="caution">
    <text evidence="2">The sequence shown here is derived from an EMBL/GenBank/DDBJ whole genome shotgun (WGS) entry which is preliminary data.</text>
</comment>
<proteinExistence type="predicted"/>
<dbReference type="Pfam" id="PF16862">
    <property type="entry name" value="Glyco_hydro_79C"/>
    <property type="match status" value="1"/>
</dbReference>
<keyword evidence="3" id="KW-1185">Reference proteome</keyword>
<dbReference type="AlphaFoldDB" id="A0A917M275"/>
<evidence type="ECO:0000313" key="3">
    <source>
        <dbReference type="Proteomes" id="UP000647241"/>
    </source>
</evidence>
<dbReference type="Gene3D" id="2.60.40.1180">
    <property type="entry name" value="Golgi alpha-mannosidase II"/>
    <property type="match status" value="1"/>
</dbReference>
<dbReference type="InterPro" id="IPR006311">
    <property type="entry name" value="TAT_signal"/>
</dbReference>
<dbReference type="InterPro" id="IPR017853">
    <property type="entry name" value="GH"/>
</dbReference>
<organism evidence="2 3">
    <name type="scientific">Edaphobacter dinghuensis</name>
    <dbReference type="NCBI Taxonomy" id="1560005"/>
    <lineage>
        <taxon>Bacteria</taxon>
        <taxon>Pseudomonadati</taxon>
        <taxon>Acidobacteriota</taxon>
        <taxon>Terriglobia</taxon>
        <taxon>Terriglobales</taxon>
        <taxon>Acidobacteriaceae</taxon>
        <taxon>Edaphobacter</taxon>
    </lineage>
</organism>
<dbReference type="RefSeq" id="WP_188553438.1">
    <property type="nucleotide sequence ID" value="NZ_BMGT01000002.1"/>
</dbReference>
<dbReference type="PANTHER" id="PTHR36183">
    <property type="entry name" value="BETA-GLUCURONIDASE"/>
    <property type="match status" value="1"/>
</dbReference>
<protein>
    <recommendedName>
        <fullName evidence="1">Beta-glucuronidase C-terminal domain-containing protein</fullName>
    </recommendedName>
</protein>
<sequence>MSRKMDTTRRAFLGGAALICGQSLTSRAMSAFQYAGAAASQPIRIHVDATRTMGSIPSSFTGLGYEISSVSTNNLLSPANRTYVQLVRTLGRSGVIRIGGNTSDYSRFDPQGKLVSTPKGSVINEESLQQLGGFLDATGWQLIWGLNLGNGSQQNAIEEAKAIVAIAKDKLLAFEIGNEPDLFAHEGHRPHGYSYENYLTDYRHFKSALRAALPGVPLAGPDAALDNDWAQRFANDEGKDLSLLTHHYYRGGAGNPASTLDELLHSDPKLTSLLATLKDISERAHLPFRLCETNSFSGGGKPGVSNTFGSALWTLDYMLAVAWGGGSGVNIETGVNQLDFISSYSPIDDDGKGHYTAAPDYYGMLAFAYAGRGEKLALNYDSGPTNLTVYATAEGQHRIAVTIINKDASRDAEIELTFRQPLSRVTAMRLAGPSLESKQGVTFAGANIAADGSWHPARLEPIHLHDASGKVHVPAASAVVLIGSRIKS</sequence>
<feature type="domain" description="Beta-glucuronidase C-terminal" evidence="1">
    <location>
        <begin position="390"/>
        <end position="480"/>
    </location>
</feature>
<accession>A0A917M275</accession>